<name>A0AAV4NL60_CAEEX</name>
<evidence type="ECO:0000256" key="1">
    <source>
        <dbReference type="SAM" id="MobiDB-lite"/>
    </source>
</evidence>
<accession>A0AAV4NL60</accession>
<proteinExistence type="predicted"/>
<keyword evidence="3" id="KW-1185">Reference proteome</keyword>
<evidence type="ECO:0000313" key="3">
    <source>
        <dbReference type="Proteomes" id="UP001054945"/>
    </source>
</evidence>
<sequence length="133" mass="15311">MISTSVYVDDLLLGSLTVEGALKLDKELFDTFQKLTCRYINSKAILLRIKRTPQFQHWVKSLLRAGKPFVSNRIVEIQNLTNPKDWSHCRKRDNAADSFIRIVTKMTTYGGLSHPGSLSPKKYSLRKRKSRPM</sequence>
<organism evidence="2 3">
    <name type="scientific">Caerostris extrusa</name>
    <name type="common">Bark spider</name>
    <name type="synonym">Caerostris bankana</name>
    <dbReference type="NCBI Taxonomy" id="172846"/>
    <lineage>
        <taxon>Eukaryota</taxon>
        <taxon>Metazoa</taxon>
        <taxon>Ecdysozoa</taxon>
        <taxon>Arthropoda</taxon>
        <taxon>Chelicerata</taxon>
        <taxon>Arachnida</taxon>
        <taxon>Araneae</taxon>
        <taxon>Araneomorphae</taxon>
        <taxon>Entelegynae</taxon>
        <taxon>Araneoidea</taxon>
        <taxon>Araneidae</taxon>
        <taxon>Caerostris</taxon>
    </lineage>
</organism>
<dbReference type="AlphaFoldDB" id="A0AAV4NL60"/>
<comment type="caution">
    <text evidence="2">The sequence shown here is derived from an EMBL/GenBank/DDBJ whole genome shotgun (WGS) entry which is preliminary data.</text>
</comment>
<evidence type="ECO:0000313" key="2">
    <source>
        <dbReference type="EMBL" id="GIX85532.1"/>
    </source>
</evidence>
<dbReference type="EMBL" id="BPLR01021071">
    <property type="protein sequence ID" value="GIX85532.1"/>
    <property type="molecule type" value="Genomic_DNA"/>
</dbReference>
<feature type="compositionally biased region" description="Basic residues" evidence="1">
    <location>
        <begin position="123"/>
        <end position="133"/>
    </location>
</feature>
<protein>
    <submittedName>
        <fullName evidence="2">Uncharacterized protein</fullName>
    </submittedName>
</protein>
<feature type="region of interest" description="Disordered" evidence="1">
    <location>
        <begin position="113"/>
        <end position="133"/>
    </location>
</feature>
<dbReference type="Proteomes" id="UP001054945">
    <property type="component" value="Unassembled WGS sequence"/>
</dbReference>
<gene>
    <name evidence="2" type="ORF">CEXT_553881</name>
</gene>
<reference evidence="2 3" key="1">
    <citation type="submission" date="2021-06" db="EMBL/GenBank/DDBJ databases">
        <title>Caerostris extrusa draft genome.</title>
        <authorList>
            <person name="Kono N."/>
            <person name="Arakawa K."/>
        </authorList>
    </citation>
    <scope>NUCLEOTIDE SEQUENCE [LARGE SCALE GENOMIC DNA]</scope>
</reference>